<evidence type="ECO:0000259" key="13">
    <source>
        <dbReference type="PROSITE" id="PS50026"/>
    </source>
</evidence>
<keyword evidence="10" id="KW-0732">Signal</keyword>
<feature type="domain" description="VWFD" evidence="15">
    <location>
        <begin position="227"/>
        <end position="401"/>
    </location>
</feature>
<feature type="region of interest" description="Disordered" evidence="9">
    <location>
        <begin position="3901"/>
        <end position="3933"/>
    </location>
</feature>
<keyword evidence="3" id="KW-0677">Repeat</keyword>
<feature type="region of interest" description="Disordered" evidence="9">
    <location>
        <begin position="7213"/>
        <end position="7244"/>
    </location>
</feature>
<feature type="region of interest" description="Disordered" evidence="9">
    <location>
        <begin position="4303"/>
        <end position="4359"/>
    </location>
</feature>
<feature type="region of interest" description="Disordered" evidence="9">
    <location>
        <begin position="6880"/>
        <end position="6912"/>
    </location>
</feature>
<dbReference type="SMART" id="SM00214">
    <property type="entry name" value="VWC"/>
    <property type="match status" value="7"/>
</dbReference>
<evidence type="ECO:0000259" key="15">
    <source>
        <dbReference type="PROSITE" id="PS51233"/>
    </source>
</evidence>
<dbReference type="InterPro" id="IPR002172">
    <property type="entry name" value="LDrepeatLR_classA_rpt"/>
</dbReference>
<feature type="disulfide bond" evidence="7">
    <location>
        <begin position="60"/>
        <end position="70"/>
    </location>
</feature>
<feature type="domain" description="VWFC" evidence="14">
    <location>
        <begin position="1767"/>
        <end position="1831"/>
    </location>
</feature>
<feature type="domain" description="F5/8 type C" evidence="12">
    <location>
        <begin position="4429"/>
        <end position="4572"/>
    </location>
</feature>
<dbReference type="PROSITE" id="PS50068">
    <property type="entry name" value="LDLRA_2"/>
    <property type="match status" value="4"/>
</dbReference>
<keyword evidence="16" id="KW-1185">Reference proteome</keyword>
<dbReference type="Pfam" id="PF00094">
    <property type="entry name" value="VWD"/>
    <property type="match status" value="3"/>
</dbReference>
<accession>A0ABM0MVS2</accession>
<dbReference type="InterPro" id="IPR000421">
    <property type="entry name" value="FA58C"/>
</dbReference>
<dbReference type="InterPro" id="IPR036055">
    <property type="entry name" value="LDL_receptor-like_sf"/>
</dbReference>
<dbReference type="Pfam" id="PF00093">
    <property type="entry name" value="VWC"/>
    <property type="match status" value="2"/>
</dbReference>
<evidence type="ECO:0000256" key="3">
    <source>
        <dbReference type="ARBA" id="ARBA00022737"/>
    </source>
</evidence>
<dbReference type="InterPro" id="IPR006207">
    <property type="entry name" value="Cys_knot_C"/>
</dbReference>
<feature type="compositionally biased region" description="Basic and acidic residues" evidence="9">
    <location>
        <begin position="3524"/>
        <end position="3539"/>
    </location>
</feature>
<dbReference type="SMART" id="SM00216">
    <property type="entry name" value="VWD"/>
    <property type="match status" value="3"/>
</dbReference>
<dbReference type="SUPFAM" id="SSF57567">
    <property type="entry name" value="Serine protease inhibitors"/>
    <property type="match status" value="5"/>
</dbReference>
<dbReference type="InterPro" id="IPR000742">
    <property type="entry name" value="EGF"/>
</dbReference>
<evidence type="ECO:0000256" key="4">
    <source>
        <dbReference type="ARBA" id="ARBA00022889"/>
    </source>
</evidence>
<feature type="compositionally biased region" description="Polar residues" evidence="9">
    <location>
        <begin position="6393"/>
        <end position="6402"/>
    </location>
</feature>
<feature type="domain" description="VWFC" evidence="14">
    <location>
        <begin position="2497"/>
        <end position="2557"/>
    </location>
</feature>
<dbReference type="CDD" id="cd00112">
    <property type="entry name" value="LDLa"/>
    <property type="match status" value="3"/>
</dbReference>
<dbReference type="CDD" id="cd19941">
    <property type="entry name" value="TIL"/>
    <property type="match status" value="7"/>
</dbReference>
<dbReference type="GeneID" id="100375992"/>
<dbReference type="Gene3D" id="6.20.200.20">
    <property type="match status" value="1"/>
</dbReference>
<feature type="disulfide bond" evidence="7">
    <location>
        <begin position="78"/>
        <end position="87"/>
    </location>
</feature>
<dbReference type="Gene3D" id="2.60.120.260">
    <property type="entry name" value="Galactose-binding domain-like"/>
    <property type="match status" value="12"/>
</dbReference>
<evidence type="ECO:0000259" key="14">
    <source>
        <dbReference type="PROSITE" id="PS50184"/>
    </source>
</evidence>
<evidence type="ECO:0000256" key="5">
    <source>
        <dbReference type="ARBA" id="ARBA00023157"/>
    </source>
</evidence>
<evidence type="ECO:0000256" key="2">
    <source>
        <dbReference type="ARBA" id="ARBA00009456"/>
    </source>
</evidence>
<feature type="disulfide bond" evidence="8">
    <location>
        <begin position="5459"/>
        <end position="5477"/>
    </location>
</feature>
<feature type="domain" description="F5/8 type C" evidence="12">
    <location>
        <begin position="2226"/>
        <end position="2390"/>
    </location>
</feature>
<feature type="region of interest" description="Disordered" evidence="9">
    <location>
        <begin position="6348"/>
        <end position="6371"/>
    </location>
</feature>
<dbReference type="SUPFAM" id="SSF57603">
    <property type="entry name" value="FnI-like domain"/>
    <property type="match status" value="2"/>
</dbReference>
<feature type="disulfide bond" evidence="7">
    <location>
        <begin position="156"/>
        <end position="166"/>
    </location>
</feature>
<dbReference type="RefSeq" id="XP_006824113.1">
    <property type="nucleotide sequence ID" value="XM_006824050.1"/>
</dbReference>
<dbReference type="SUPFAM" id="SSF57424">
    <property type="entry name" value="LDL receptor-like module"/>
    <property type="match status" value="2"/>
</dbReference>
<evidence type="ECO:0000313" key="17">
    <source>
        <dbReference type="RefSeq" id="XP_006824113.1"/>
    </source>
</evidence>
<dbReference type="Pfam" id="PF00754">
    <property type="entry name" value="F5_F8_type_C"/>
    <property type="match status" value="4"/>
</dbReference>
<dbReference type="InterPro" id="IPR001007">
    <property type="entry name" value="VWF_dom"/>
</dbReference>
<dbReference type="SMART" id="SM00041">
    <property type="entry name" value="CT"/>
    <property type="match status" value="1"/>
</dbReference>
<dbReference type="CDD" id="cd00057">
    <property type="entry name" value="FA58C"/>
    <property type="match status" value="1"/>
</dbReference>
<feature type="compositionally biased region" description="Low complexity" evidence="9">
    <location>
        <begin position="3284"/>
        <end position="3293"/>
    </location>
</feature>
<evidence type="ECO:0000256" key="10">
    <source>
        <dbReference type="SAM" id="SignalP"/>
    </source>
</evidence>
<dbReference type="PROSITE" id="PS01225">
    <property type="entry name" value="CTCK_2"/>
    <property type="match status" value="1"/>
</dbReference>
<dbReference type="PROSITE" id="PS01285">
    <property type="entry name" value="FA58C_1"/>
    <property type="match status" value="1"/>
</dbReference>
<feature type="region of interest" description="Disordered" evidence="9">
    <location>
        <begin position="7259"/>
        <end position="7284"/>
    </location>
</feature>
<dbReference type="Gene3D" id="2.10.70.10">
    <property type="entry name" value="Complement Module, domain 1"/>
    <property type="match status" value="1"/>
</dbReference>
<feature type="disulfide bond" evidence="7">
    <location>
        <begin position="174"/>
        <end position="183"/>
    </location>
</feature>
<feature type="region of interest" description="Disordered" evidence="9">
    <location>
        <begin position="6393"/>
        <end position="6419"/>
    </location>
</feature>
<dbReference type="SMART" id="SM00231">
    <property type="entry name" value="FA58C"/>
    <property type="match status" value="2"/>
</dbReference>
<feature type="compositionally biased region" description="Low complexity" evidence="9">
    <location>
        <begin position="3443"/>
        <end position="3470"/>
    </location>
</feature>
<feature type="domain" description="EGF-like" evidence="13">
    <location>
        <begin position="56"/>
        <end position="88"/>
    </location>
</feature>
<protein>
    <submittedName>
        <fullName evidence="17">Uncharacterized protein LOC100375992</fullName>
    </submittedName>
</protein>
<dbReference type="PROSITE" id="PS50022">
    <property type="entry name" value="FA58C_3"/>
    <property type="match status" value="10"/>
</dbReference>
<dbReference type="SMART" id="SM00181">
    <property type="entry name" value="EGF"/>
    <property type="match status" value="9"/>
</dbReference>
<feature type="domain" description="F5/8 type C" evidence="12">
    <location>
        <begin position="4085"/>
        <end position="4260"/>
    </location>
</feature>
<dbReference type="PROSITE" id="PS51233">
    <property type="entry name" value="VWFD"/>
    <property type="match status" value="3"/>
</dbReference>
<dbReference type="InterPro" id="IPR001846">
    <property type="entry name" value="VWF_type-D"/>
</dbReference>
<evidence type="ECO:0000256" key="7">
    <source>
        <dbReference type="PROSITE-ProRule" id="PRU00076"/>
    </source>
</evidence>
<feature type="region of interest" description="Disordered" evidence="9">
    <location>
        <begin position="3395"/>
        <end position="3470"/>
    </location>
</feature>
<feature type="compositionally biased region" description="Polar residues" evidence="9">
    <location>
        <begin position="7265"/>
        <end position="7284"/>
    </location>
</feature>
<feature type="domain" description="F5/8 type C" evidence="12">
    <location>
        <begin position="3500"/>
        <end position="3671"/>
    </location>
</feature>
<dbReference type="InterPro" id="IPR036084">
    <property type="entry name" value="Ser_inhib-like_sf"/>
</dbReference>
<dbReference type="PROSITE" id="PS50184">
    <property type="entry name" value="VWFC_2"/>
    <property type="match status" value="4"/>
</dbReference>
<dbReference type="PROSITE" id="PS01209">
    <property type="entry name" value="LDLRA_1"/>
    <property type="match status" value="1"/>
</dbReference>
<evidence type="ECO:0000259" key="12">
    <source>
        <dbReference type="PROSITE" id="PS50022"/>
    </source>
</evidence>
<feature type="domain" description="VWFC" evidence="14">
    <location>
        <begin position="1520"/>
        <end position="1578"/>
    </location>
</feature>
<feature type="domain" description="F5/8 type C" evidence="12">
    <location>
        <begin position="4813"/>
        <end position="4901"/>
    </location>
</feature>
<keyword evidence="6" id="KW-0325">Glycoprotein</keyword>
<dbReference type="InterPro" id="IPR023415">
    <property type="entry name" value="LDLR_class-A_CS"/>
</dbReference>
<keyword evidence="4" id="KW-0130">Cell adhesion</keyword>
<feature type="region of interest" description="Disordered" evidence="9">
    <location>
        <begin position="3519"/>
        <end position="3539"/>
    </location>
</feature>
<organism evidence="16 17">
    <name type="scientific">Saccoglossus kowalevskii</name>
    <name type="common">Acorn worm</name>
    <dbReference type="NCBI Taxonomy" id="10224"/>
    <lineage>
        <taxon>Eukaryota</taxon>
        <taxon>Metazoa</taxon>
        <taxon>Hemichordata</taxon>
        <taxon>Enteropneusta</taxon>
        <taxon>Harrimaniidae</taxon>
        <taxon>Saccoglossus</taxon>
    </lineage>
</organism>
<dbReference type="PROSITE" id="PS01186">
    <property type="entry name" value="EGF_2"/>
    <property type="match status" value="2"/>
</dbReference>
<feature type="domain" description="CTCK" evidence="11">
    <location>
        <begin position="7338"/>
        <end position="7437"/>
    </location>
</feature>
<dbReference type="InterPro" id="IPR014853">
    <property type="entry name" value="VWF/SSPO/ZAN-like_Cys-rich_dom"/>
</dbReference>
<feature type="domain" description="EGF-like" evidence="13">
    <location>
        <begin position="152"/>
        <end position="184"/>
    </location>
</feature>
<evidence type="ECO:0000313" key="16">
    <source>
        <dbReference type="Proteomes" id="UP000694865"/>
    </source>
</evidence>
<feature type="compositionally biased region" description="Low complexity" evidence="9">
    <location>
        <begin position="3395"/>
        <end position="3425"/>
    </location>
</feature>
<dbReference type="PROSITE" id="PS01208">
    <property type="entry name" value="VWFC_1"/>
    <property type="match status" value="3"/>
</dbReference>
<feature type="compositionally biased region" description="Low complexity" evidence="9">
    <location>
        <begin position="4323"/>
        <end position="4359"/>
    </location>
</feature>
<dbReference type="SMART" id="SM00192">
    <property type="entry name" value="LDLa"/>
    <property type="match status" value="4"/>
</dbReference>
<keyword evidence="7" id="KW-0245">EGF-like domain</keyword>
<comment type="caution">
    <text evidence="7">Lacks conserved residue(s) required for the propagation of feature annotation.</text>
</comment>
<feature type="domain" description="VWFC" evidence="14">
    <location>
        <begin position="5386"/>
        <end position="5435"/>
    </location>
</feature>
<evidence type="ECO:0000256" key="9">
    <source>
        <dbReference type="SAM" id="MobiDB-lite"/>
    </source>
</evidence>
<gene>
    <name evidence="17" type="primary">LOC100375992</name>
</gene>
<dbReference type="PANTHER" id="PTHR11339">
    <property type="entry name" value="EXTRACELLULAR MATRIX GLYCOPROTEIN RELATED"/>
    <property type="match status" value="1"/>
</dbReference>
<comment type="similarity">
    <text evidence="2">Belongs to the thrombospondin family.</text>
</comment>
<feature type="chain" id="PRO_5045824525" evidence="10">
    <location>
        <begin position="22"/>
        <end position="7459"/>
    </location>
</feature>
<dbReference type="SUPFAM" id="SSF49785">
    <property type="entry name" value="Galactose-binding domain-like"/>
    <property type="match status" value="11"/>
</dbReference>
<feature type="region of interest" description="Disordered" evidence="9">
    <location>
        <begin position="3259"/>
        <end position="3293"/>
    </location>
</feature>
<dbReference type="PROSITE" id="PS00022">
    <property type="entry name" value="EGF_1"/>
    <property type="match status" value="4"/>
</dbReference>
<feature type="domain" description="F5/8 type C" evidence="12">
    <location>
        <begin position="5992"/>
        <end position="6143"/>
    </location>
</feature>
<evidence type="ECO:0000256" key="1">
    <source>
        <dbReference type="ARBA" id="ARBA00004239"/>
    </source>
</evidence>
<feature type="disulfide bond" evidence="8">
    <location>
        <begin position="1422"/>
        <end position="1434"/>
    </location>
</feature>
<evidence type="ECO:0000259" key="11">
    <source>
        <dbReference type="PROSITE" id="PS01225"/>
    </source>
</evidence>
<feature type="domain" description="F5/8 type C" evidence="12">
    <location>
        <begin position="6491"/>
        <end position="6615"/>
    </location>
</feature>
<feature type="disulfide bond" evidence="8">
    <location>
        <begin position="1750"/>
        <end position="1765"/>
    </location>
</feature>
<dbReference type="InterPro" id="IPR050780">
    <property type="entry name" value="Mucin_vWF_Thrombospondin_sf"/>
</dbReference>
<reference evidence="17" key="1">
    <citation type="submission" date="2025-08" db="UniProtKB">
        <authorList>
            <consortium name="RefSeq"/>
        </authorList>
    </citation>
    <scope>IDENTIFICATION</scope>
    <source>
        <tissue evidence="17">Testes</tissue>
    </source>
</reference>
<proteinExistence type="inferred from homology"/>
<dbReference type="SMART" id="SM00832">
    <property type="entry name" value="C8"/>
    <property type="match status" value="3"/>
</dbReference>
<evidence type="ECO:0000256" key="6">
    <source>
        <dbReference type="ARBA" id="ARBA00023180"/>
    </source>
</evidence>
<dbReference type="PANTHER" id="PTHR11339:SF386">
    <property type="entry name" value="HEMOLECTIN, ISOFORM A"/>
    <property type="match status" value="1"/>
</dbReference>
<feature type="region of interest" description="Disordered" evidence="9">
    <location>
        <begin position="5082"/>
        <end position="5104"/>
    </location>
</feature>
<feature type="region of interest" description="Disordered" evidence="9">
    <location>
        <begin position="3957"/>
        <end position="3989"/>
    </location>
</feature>
<feature type="domain" description="VWFD" evidence="15">
    <location>
        <begin position="1057"/>
        <end position="1228"/>
    </location>
</feature>
<feature type="domain" description="F5/8 type C" evidence="12">
    <location>
        <begin position="2576"/>
        <end position="2735"/>
    </location>
</feature>
<dbReference type="Pfam" id="PF01826">
    <property type="entry name" value="TIL"/>
    <property type="match status" value="4"/>
</dbReference>
<feature type="region of interest" description="Disordered" evidence="9">
    <location>
        <begin position="4627"/>
        <end position="4700"/>
    </location>
</feature>
<feature type="compositionally biased region" description="Polar residues" evidence="9">
    <location>
        <begin position="3426"/>
        <end position="3438"/>
    </location>
</feature>
<feature type="compositionally biased region" description="Low complexity" evidence="9">
    <location>
        <begin position="6403"/>
        <end position="6414"/>
    </location>
</feature>
<sequence length="7459" mass="812345">MSAVLRLAIVVLFSFNAIVYAQSGGTVTNTVPIEIIQESEELVTRCCNGWSDKDCNIPVCNPLCANGGECVGPNLCSCPEGYAGSDCKTAMCVNGCMHGFCSSPGVCTCITGYEGSMCDIAKCDPPCVHGDCSDPGICTCMDKWSGVDCSEETYVCGQSGCHHGECIGDNLCDCQAGYTGDYCEDTVCEPSCSPGGMCVAPGVCECDAYHEGTHCQVLEQSLLENMGLCTMNGKHFRSFDGTHYTFPGECTYVMASDCSEIGSTSFQILVNTVYDCSGSLCRCAVHIRSELLNIAILPDDIVTINDRPIEIPHSINDVIITQSGTYTILEGLNGVKITYDGMDSVAITVDSSYMGNMCGLCGDYNGNKTDDFSMRPYKYHEIAKSVEEFGNVMKETGVACNPVEHISYPCISVAFEDLEYMRGYCHQLENLEAFKACNAYVNPAPYMDRCLYDMCDCNIAGGDQVQCACNAFTEYSRVCALHGIVLSWRSDKFCARSCPAGEVYSECGSVCPRTCWNVDYEPECADSCIDGCHCPSGTLWDGERCVLRENCPCDRRGQKYPVGAIIPDACNTCTCNNGRWVCTTNACPGYSAISGDPHYKTFDDKHYIFPGSCRYVLSRSTNEELPFTIWVENSECGMSSLAECTRSVSFQVSVDGPMYRLKAGQRVSVDEVDIHVPYTSLVDGLTIRQVSSVFIRVETRIGVDILWDGISRAYVRLDPSWHGNVIGLYGNFNNNPEDDFLTSSGDIEISSTRFANRWKTDGECADVDEAQTRSNACQYAIDFELYAQAICSKLWKGAFTKCNTHLDPREYIAQCEHDICQCALRYEVYPGNCECTAFASYARECALSGYPLDWRVDSCTVSCSSGKIWYECGPNCRQTCRDISNNRECVEECVEGCNCPVGTAWDEEISQCVAISDCPCYYKSASSMTSLMYAPGTTRMDKCNHCVCQNGQWDCETNICDETALCTKGKVWSACINCERTCATLSVPCVQLDCVEGCVCPEGTALEGDECVDINKCPCYHQGNAYPKNKIIKVDCNYCKCLGGTKEWRCTKYPCPGTCSAFGDPHYETYDHKQYEFQGACGYVLTENFCEGSTPGFFRVTVENVACGVEGVTCTKSIRITLYNTNIHLVKGSDPVITNNTESSVQAQYNIYKNGVFLQISTPYDITIRWDVGTRVYVDLGVSHQGTVCGLCGDFNGNPNDDFVTRTGRKEELSHLFADSWKVKDSCPGAISDTISPCESRPERHRWAQSACGILLQPIFQPCNDYVEPNKYYTDCVYDACGCDRGGDCECLCTAVAAYARACNAAGVHIRWRATGVCGLQCENGMEYQACGVTCPSNCYQDRTNTYQGCTEECVEGCHCPDGFVLYKGNCIARDLCPCTEDGVEYMPNQLFVKDCMKCVCIGNNEITCSGTSCSTPPVIECEPHEYQCEDGSCAIPCDGGVVDCVDKADELLNMCTTPATTRCPVGMVYRQCVDACPLLCHANFETCEYTGLCEPGCQCLEGRAMDINGNCISPLNCNCTYEGELKKPGSSWMNGNCEECRCYDNSVQCDPIICEPLNCPSGFVEAQVGSKCCMECVHVSTTTPEVTPTSHVCQYGGMEWQACAVCQLTCQHLREGITTCENIPVRTDGEGDMCCRCAEDQVLDAESGNCVLRSECECEYQGMTVMPGSPIVVDECYQCYCFDGQVTLNNICEIDCAFGMELVQPDDGCCYCESLTTTALPTTEFMCSCPPDSIPCDDCSACYIDDLWCDDRNDCDDGSDERNCPCEYDGNTYENGENFVAELPCIHCTCTDGRTMCEKQCNLVCEPGYYKKLHDNDDTQCCECVPQICPSFCECYPGCNGDLTQCPFNDDCPSNCICPVDAAKYNGRCAHVPTEEQCMGTTTSPTIMSSITSIYDVCNWRLGMEPGRSILRVQIPDSDIQASSSAPGHPAYAARLNGDNYWMPEDSSSSLNYLQIELLTRSTITSIAMQGDGVSSYVPKFVVDFSFDGMTYEPVTNVFGVAMEFEGSENPYEPNEFRLEKTDWFEAKFIRIKPRLFVGAVAIRMEVIGCPSWCPMECACFRDDELTEVEIMSGVMISCSEAQNCPQDCVCQPPNYVMSDDGKCVFNAPPETTTLPPTTTVRHCRSECDCQYDCDAVGECGVSLEGCDSSCVCDPRADRFPASRCGYHPDEAECISECPDYCLCHKECGATAGEILPGTCADPLEGCADGCQCPLGLLPYGNGMCYNQTVICADNIVRCTITGQPPSPLPTSYDYSSVDDNLPQDSSVGQLDGVAWRPFVNNVGEFIDLVDLPDFAFVTQLVVQGDDNGNYVTKFSVDKYAQSEWTPVIDLSVSSSPVEFDGPSDGNAQVTIDLPGMGPGHIGFEASKLRIRPLEWVGAIGMRVAALGCALPPLPSTTLKSTTPWVSTSTPECTGEALVEHDGACCECLPISSTTYTTPVTTTMCIPPFEVGEARCCNFMAECAMDAHFSGHTACACPGLSVFNGTHCISPTECLCLHMGSYYLPTATWTSPADPCEDCVCFNNEPICEKRPCSHVPDCPEEERYIPFGECCAVCPEVPTTPSQSTMPTTLPGICNQALGMASRGILDTQISASSYEEGSEPANGRLFNQQSWSPKESQAGQWLQIDFESPMKLTKVVTQGSGNDRSQVVDKYEMMYSIGGDVWETVKQIPQPVFGEELPPIDEWSNKEFDGNFDGDIPVEQDIPDYVPSMVSVRIVPVIWKTKIALRVEFFGCPYEALGTPSVATTTSGTTLPICSGGKEFVECPCHATCTDLADSSFTCDGSCEVATGCDCPVDMVEHNGECISPSECPCYFEYNDVNGESVSIWMEGYELVEPVGGCCYCLAIPTTTQYPTTLPACQYPLVYEECSCNKTCDGTECESCEAGCFCPEGLFMEGNRCIQDSHCNCVYEGITYLENEVLIRPGGLQCCYCEPKPTTTPIISTTAPLASTPISTTISLCYNGCFDVDLQICFQVNETWKGLHHCETCECVQPGKERCIEIECSHPDVCPKGYDKVKTVDGCCFECVPDPCPNEFTCSVHPVKECMPSKWVCDGTIDCSNGADEDPEICEQWTTTVKGSTLPPPVCDKTDCIISLTCDDIRFGAKPPPVDDKVASHCASKECICPENTVEFNGLCYSSPSEQCVCTLLDGAIDMEGNAIDQAVEGDYYWIGDCQLCNCKYNEGLKEYYVECESGCRLQESDCEVGYMLLAPQNGCCQCVPITTTTISTEKVTMPTSSETKTTTEVSTTGIETTYSTKIESTKTMPVSSSRPTASATPQHSTTFPSNATISSTASTILPTTRTVSPTVTPSIPSTTTKRLTTSFPVSSTITKPYTISSKPPTFTRPLTTTAPISSTVITPSQSFTSTPSILLNTSLPMSSTVARPHTTVSSMLTTTSRPLTTTPLMSSSATRPSTTVSSRPTRPSTIASSIPSKTTIPFTTHLPISSTIPRHSTTIPSIPSTTSRPVSPISLSQSTITGLHTTMSSPSSTVLPSTPATKICYEYEDMQIIAEKIFPDAVEASSEADGREKEKSSPREEEPWTSKIYNGAWLEYSFEEQTRITSVATTGYVNLDGDEEYVEKYTIEVSKDDQPERNWIRLPNRPEITIFHEPVPYEDLGIPQVEEVFFGNEDAKSVVENTLPNNLEPVFAIRISPMRNMYSTQPSLNIQYYGCKASTSTTSMVSTTPTTTTAGGTTTTTMFSSPISSTLSTVYTTPVVCSEGMANERHIPVEVTASSSDPEYPATGLMDEVERAWRPMAGDDSPFIEFGFSEPVNVFSIKISGVKSPVDNIPDMVTLFHVLYTTEDDVTYVAKKPESNTTPRVIASFDDFLEYQVDEMFSRVKVVHATSTVLGSNLPLITRIRIIPVEWDRVPIMTASFWSCIEMVKTTTTTVKTSTPLTTAFPSTSTETTTVETTRQSPISTTKSTSTKSETTTRPISTTEFYWDTFSPTYTTVIETTSEVTETEEVTTPSTTKTHTEIETTSVPVTASQSMSSSTATITSELVTTGESTFETITYESTSALMLNTTSESSTSLPISTTSLSSTTAKKSSISTSFSTVSSIETTVTPFVSTTTETSTRVTTSTDHCSREYGMATEEVVLSSAEASSWEIERHPSNLLNSPPGPWMPSKHDTVQWLKLTLLDATRVSSIGTLGFVEEDGVEEFVRAYTVEVSSDGGDSYCRLHAPRQGDPAYIPRNCEPQPLDSLLDEGFNVEQMFFGNTDSTNEKMNDLKIDKIDVLVITLTGEDNSYKNKPTIVVKLYTCEVVTTIETTTNEITTTSPATTTSITTEIVPPTTRHTTITTTEKITSGGTSTVTHETTSEPAKTSLPPSSTQVTTLSSTSQSTVGETTNTTETTTTQRTTTRISTTEYIPDCHKMCNCDVTCPPDPPNISESCGEIDECISCKCNEGYTKWLNGRCVADVQRSCLQLVPCQDNMEPTVINYNAVPSSSSVDSISSDEPLAQLDGNLSWSPEQDSRAEYIDLFNHVPFKVSDIRIQGGGKNGQYVTSFNVEFTQDGNIWFPIIHNGNPVVFDGPSDSKTIKDIPFPVTVIATGLRIKPLDWQSGISLRIQIKGCPVLTTTETTTTEITSTIPTTATSLSTSKSVPSTTSTTVITTEKTTPEGTTATRVMTTTESTTSESVPTVVESTSTVVSTPEGTTTETATTTYGLTSTSTGTSTVEATTTEKSTTEGMSTFSEAQTTETTISVPSTASQPTTNRTIIMSSTTQSTIGEFTSTAEITTTQIITTHISTTESIPDCHKMCNCDVTCPPDPPNLSESCGKIDECISCQCNEGYTKWINGRCVADVERSCLQLVPCQDNMEPTVINYNAVPSSSSVDSISSDEPLAQLDGNLSWSPEQDSRAEYIDLFNHVPFKVSEIRTQGGGKDGQYVTSFNVEFTQDGNIWFPILHNGNPVLTLLEATRISSIGTFGYMEEDDIEEFVHRYTVEVSSDGSDSYCRLHAPRQGDPAYLPTNCEPKDYPSLLDEGFNIEEMFPGNTDATTEKRNALDENIGEIYVMMITFTGSDDSYTNKPTMIVILYTCVEVTTTEAATHEVTSIIPTTTSLSTSKPVSTTTYTTVITTEKTTPEGTTTTRVMTSTPSGSPSPPWSTTLFTSSVSPYTTVSSSWASTTQQSTTNPPITPVCAPPFEYRNCGCDLHCQDMALDPNKQCELCQPGCYCPAGMILEGNQCIEIVDCPCYYDSQLYKFGDMVVIDECHSSMCAIHTVRIEEEAFTYCNLDCGPGKQLVEYGEEECCYCIQECQHGQVFMEQCACLRTCSDPAIECQITTCQPGCACPQDMFWDGMECVDTCTCEHNGIGEQWIPDECTICTARWSSTAECYTDCGEHCQKICGPDEELINEGADDGICCECVPIDRCHKQGQSQLDYIAVGDVWTVDECERCECLEAGNMKCTVTQCADPPCAYGEEAYMVEGVCCPLCSHVSTELPKTTIHTSTVMACNEFDCGDGQCIPIEYECDGQRNCLNGHDEECTTPFTSTTPVCGLECDCFISCIGSLSGQCYPVSSCSFCECGFGKESAFGFCLVREECATTAPVTSAMLSSTAPDCNVFLSCEQQNGLTSNPPFEPLGACLFHDGCDSGIQDRFGTGLRDLIGREWNTNMCVTIETNCPVSACQHIDGSLYPEGYVMDVDCQTCTCTLMDSANYQFDWNCVKDDSPECNEVSCFRNDCVYSPSCGEYRLGSSIPNDALMLVFDNGCWEPDECACPPNTHLDSSDGGVVLWDSQLCIVHPTNCQVGCVYGNELIEVNSVINPSKCDECICVEHYVNGDYSYELVCNNVCSTTPGLTTSTSVISTTPVCSSDDFITHADDCTRCFCDVNTGQYTECEAYCPIMQCNELPLLQLQQRKNVSFPDVIIVSIVTNMIQKKTVYLYNGNSVTYNIYIDVHRAVPICLDLPCGELCYCYLDCGGDFSQCEEPIEGCATDDCYCDFDRATGRMNNGQCVVEPHKDMCTTSATTVKLTTVTTSPVTTTMPITFQPDCNDPLVGQLSDVGYTLYGSSEVPDRSAQSAFIDSKAPWSPDSLDNAPALFVHFYQPTHLTGIVLQGFGEEKVTAFQVYYSNTGEPNDWHPVTSGPSALPTIAKIYPGLKGDANIPVKRVLPMDLPPATHYKIQPTPNGFVNRISMRIQLHGCPELVTTTTVSTTTSIQTTTSSCIEECSCIVDCYHKLAGARVVSPCESKEECQSCMCPEGSIRDDIWGSSQCLQLPSKCPGCIYNEIEYQMGETAWEGSCQSCTCELMVDNNGNTYHGMNCRVGCNLTEAYCAKQGLVLDNSEGVCCECRAISTASVTTSVITTEVTSSPEGTTTVETTETSAVTTVTTPATTQPLSPTMKTTYVTSSIPSTTSQSSTTESSKTAASSSMHSTVALTTTAFATSVTTTKGYSTEESTTYASPSGSPSLSVSPAGTTTQNVSTIPYVSSTLSSMSSTPHVSATLPKTTPVSTTSVITTATRACRFDEAMELISLPKHVYRTSSSTDEIKNSWTPLEYDYAHPWIEYELENPSDVIKISTKGYIGEEDEYVTYYTVDVSEDGTDFIRLENPKQSSNPIFPDDVNPAEVFVGNEEPNVIATNELPPVPGVAVRFVRISPIAYNSKPTLLDVELEGCEEFSVTTEESTTVVITEESTTTQYSTITTEVTRPQSTVSTVSTTTVVPTTNTEPVTIVKTTSQTTTEGELTTTIVETTSEEMSPTPGACESDMSAEYAPLLEIESHDSSSGHRSVEDNVITWTDSDPEKDKQWIKLKYPRPSQVMQVATTGYDGDFIESYTVDVSTDDKNYYRLNNGEERGPEPESSPFKKLLNKDPLPEQIFRGNEDSINEKTNDIFLPEEMSWSIQYIVITPRFYEGSISMVISTKGCSPEVTTTILSTTTTYTTPESTTSETTTVNTTVSPTGPTTTISTSTTEKKTGETSTIYTTTKTTTSSPVTTTIAETTSTVISTPYVITTNETTLSESTSPEGTTTIVSTTGSMAPSPSSEIPISHLCINEAGMEEIVELGVTQPFTDELDDQETPSIVFELKENSNVVEVTTSGLSDVGGDEYVTYYAVELSTDGFNFMRVRNPKKIRPGIDALIPANWGIVDDEIFKGNQNGQDVVTNYLPDLQGFPVKFIKLIPVEFEYKPTLLNVVFKGCQAAAPPQSTVTSSTVSTTTFVPTTSWEPTSTVKTTSQTTTEGAITTTIVETTSEEISPTPEVTTTVSSTNTIISSMTGSTVSESTTVKSTSTPSGPTTSETTTVKTTTTPETNTTVVYTTTRPSPSTLVTTVPKDSNSQYTPTQKTPSQISTTATGCFYQNVMYDIGETLPLTSEDPCITINCTHHGVEYHSIKNSCSYTCPPSSSENCRHSTEEVEIQVDGCVTVKPVMVPKTYCAGRCISNATVMFTGDYIQADCKCCKPIEMRKAEMELVCQNGDGTEFQQSYEYVVIEKCECEACSYNPFSPQVADELDLAVIPDEVQ</sequence>
<keyword evidence="5 7" id="KW-1015">Disulfide bond</keyword>
<dbReference type="Proteomes" id="UP000694865">
    <property type="component" value="Unplaced"/>
</dbReference>
<name>A0ABM0MVS2_SACKO</name>
<dbReference type="InterPro" id="IPR008979">
    <property type="entry name" value="Galactose-bd-like_sf"/>
</dbReference>
<feature type="domain" description="VWFD" evidence="15">
    <location>
        <begin position="589"/>
        <end position="765"/>
    </location>
</feature>
<dbReference type="Gene3D" id="2.10.25.10">
    <property type="entry name" value="Laminin"/>
    <property type="match status" value="8"/>
</dbReference>
<dbReference type="PROSITE" id="PS50026">
    <property type="entry name" value="EGF_3"/>
    <property type="match status" value="2"/>
</dbReference>
<feature type="domain" description="F5/8 type C" evidence="12">
    <location>
        <begin position="1898"/>
        <end position="2051"/>
    </location>
</feature>
<feature type="compositionally biased region" description="Low complexity" evidence="9">
    <location>
        <begin position="4627"/>
        <end position="4691"/>
    </location>
</feature>
<feature type="compositionally biased region" description="Polar residues" evidence="9">
    <location>
        <begin position="4312"/>
        <end position="4321"/>
    </location>
</feature>
<feature type="domain" description="F5/8 type C" evidence="12">
    <location>
        <begin position="6692"/>
        <end position="6865"/>
    </location>
</feature>
<feature type="signal peptide" evidence="10">
    <location>
        <begin position="1"/>
        <end position="21"/>
    </location>
</feature>
<comment type="subcellular location">
    <subcellularLocation>
        <location evidence="1">Secreted</location>
        <location evidence="1">Extracellular space</location>
    </subcellularLocation>
</comment>
<dbReference type="InterPro" id="IPR002919">
    <property type="entry name" value="TIL_dom"/>
</dbReference>
<evidence type="ECO:0000256" key="8">
    <source>
        <dbReference type="PROSITE-ProRule" id="PRU00124"/>
    </source>
</evidence>
<feature type="compositionally biased region" description="Low complexity" evidence="9">
    <location>
        <begin position="6880"/>
        <end position="6910"/>
    </location>
</feature>
<dbReference type="SMART" id="SM00215">
    <property type="entry name" value="VWC_out"/>
    <property type="match status" value="8"/>
</dbReference>
<feature type="compositionally biased region" description="Polar residues" evidence="9">
    <location>
        <begin position="3259"/>
        <end position="3283"/>
    </location>
</feature>